<comment type="caution">
    <text evidence="2">The sequence shown here is derived from an EMBL/GenBank/DDBJ whole genome shotgun (WGS) entry which is preliminary data.</text>
</comment>
<feature type="transmembrane region" description="Helical" evidence="1">
    <location>
        <begin position="43"/>
        <end position="62"/>
    </location>
</feature>
<evidence type="ECO:0000313" key="3">
    <source>
        <dbReference type="Proteomes" id="UP000078348"/>
    </source>
</evidence>
<name>A0A196SBN4_BLAHN</name>
<gene>
    <name evidence="2" type="ORF">AV274_4921</name>
</gene>
<proteinExistence type="predicted"/>
<accession>A0A196SBN4</accession>
<dbReference type="EMBL" id="LXWW01000404">
    <property type="protein sequence ID" value="OAO13419.1"/>
    <property type="molecule type" value="Genomic_DNA"/>
</dbReference>
<keyword evidence="1" id="KW-0812">Transmembrane</keyword>
<organism evidence="2 3">
    <name type="scientific">Blastocystis sp. subtype 1 (strain ATCC 50177 / NandII)</name>
    <dbReference type="NCBI Taxonomy" id="478820"/>
    <lineage>
        <taxon>Eukaryota</taxon>
        <taxon>Sar</taxon>
        <taxon>Stramenopiles</taxon>
        <taxon>Bigyra</taxon>
        <taxon>Opalozoa</taxon>
        <taxon>Opalinata</taxon>
        <taxon>Blastocystidae</taxon>
        <taxon>Blastocystis</taxon>
    </lineage>
</organism>
<dbReference type="Proteomes" id="UP000078348">
    <property type="component" value="Unassembled WGS sequence"/>
</dbReference>
<protein>
    <submittedName>
        <fullName evidence="2">Uncharacterized protein</fullName>
    </submittedName>
</protein>
<evidence type="ECO:0000256" key="1">
    <source>
        <dbReference type="SAM" id="Phobius"/>
    </source>
</evidence>
<keyword evidence="3" id="KW-1185">Reference proteome</keyword>
<dbReference type="AlphaFoldDB" id="A0A196SBN4"/>
<reference evidence="2 3" key="1">
    <citation type="submission" date="2016-05" db="EMBL/GenBank/DDBJ databases">
        <title>Nuclear genome of Blastocystis sp. subtype 1 NandII.</title>
        <authorList>
            <person name="Gentekaki E."/>
            <person name="Curtis B."/>
            <person name="Stairs C."/>
            <person name="Eme L."/>
            <person name="Herman E."/>
            <person name="Klimes V."/>
            <person name="Arias M.C."/>
            <person name="Elias M."/>
            <person name="Hilliou F."/>
            <person name="Klute M."/>
            <person name="Malik S.-B."/>
            <person name="Pightling A."/>
            <person name="Rachubinski R."/>
            <person name="Salas D."/>
            <person name="Schlacht A."/>
            <person name="Suga H."/>
            <person name="Archibald J."/>
            <person name="Ball S.G."/>
            <person name="Clark G."/>
            <person name="Dacks J."/>
            <person name="Van Der Giezen M."/>
            <person name="Tsaousis A."/>
            <person name="Roger A."/>
        </authorList>
    </citation>
    <scope>NUCLEOTIDE SEQUENCE [LARGE SCALE GENOMIC DNA]</scope>
    <source>
        <strain evidence="3">ATCC 50177 / NandII</strain>
    </source>
</reference>
<keyword evidence="1" id="KW-0472">Membrane</keyword>
<sequence length="82" mass="9326">MFARIIRKFPAQRLTRLVHEEAAAAEAAPKMFGGKHPREEWEIPVYVFMVGGIVMGVVGLWAQKNTSIMSWARDKAQKKLEN</sequence>
<evidence type="ECO:0000313" key="2">
    <source>
        <dbReference type="EMBL" id="OAO13419.1"/>
    </source>
</evidence>
<keyword evidence="1" id="KW-1133">Transmembrane helix</keyword>